<organism evidence="2 3">
    <name type="scientific">Periplaneta americana</name>
    <name type="common">American cockroach</name>
    <name type="synonym">Blatta americana</name>
    <dbReference type="NCBI Taxonomy" id="6978"/>
    <lineage>
        <taxon>Eukaryota</taxon>
        <taxon>Metazoa</taxon>
        <taxon>Ecdysozoa</taxon>
        <taxon>Arthropoda</taxon>
        <taxon>Hexapoda</taxon>
        <taxon>Insecta</taxon>
        <taxon>Pterygota</taxon>
        <taxon>Neoptera</taxon>
        <taxon>Polyneoptera</taxon>
        <taxon>Dictyoptera</taxon>
        <taxon>Blattodea</taxon>
        <taxon>Blattoidea</taxon>
        <taxon>Blattidae</taxon>
        <taxon>Blattinae</taxon>
        <taxon>Periplaneta</taxon>
    </lineage>
</organism>
<evidence type="ECO:0000256" key="1">
    <source>
        <dbReference type="SAM" id="SignalP"/>
    </source>
</evidence>
<evidence type="ECO:0000313" key="3">
    <source>
        <dbReference type="Proteomes" id="UP001148838"/>
    </source>
</evidence>
<gene>
    <name evidence="2" type="ORF">ANN_22120</name>
</gene>
<reference evidence="2 3" key="1">
    <citation type="journal article" date="2022" name="Allergy">
        <title>Genome assembly and annotation of Periplaneta americana reveal a comprehensive cockroach allergen profile.</title>
        <authorList>
            <person name="Wang L."/>
            <person name="Xiong Q."/>
            <person name="Saelim N."/>
            <person name="Wang L."/>
            <person name="Nong W."/>
            <person name="Wan A.T."/>
            <person name="Shi M."/>
            <person name="Liu X."/>
            <person name="Cao Q."/>
            <person name="Hui J.H.L."/>
            <person name="Sookrung N."/>
            <person name="Leung T.F."/>
            <person name="Tungtrongchitr A."/>
            <person name="Tsui S.K.W."/>
        </authorList>
    </citation>
    <scope>NUCLEOTIDE SEQUENCE [LARGE SCALE GENOMIC DNA]</scope>
    <source>
        <strain evidence="2">PWHHKU_190912</strain>
    </source>
</reference>
<evidence type="ECO:0000313" key="2">
    <source>
        <dbReference type="EMBL" id="KAJ4429916.1"/>
    </source>
</evidence>
<keyword evidence="3" id="KW-1185">Reference proteome</keyword>
<dbReference type="SUPFAM" id="SSF53756">
    <property type="entry name" value="UDP-Glycosyltransferase/glycogen phosphorylase"/>
    <property type="match status" value="1"/>
</dbReference>
<accession>A0ABQ8S7P1</accession>
<sequence>MKARHVFLKLIICFTSSNAARILGLFPIPSFSHQIVYRGLMKGLNSRGHDVTVVTSDPMTVSNLENYTQIDMSELYVPWKKVFNFAGSKDYDTHQKKFVSTITEVSENLCEIIYNNKHLQKIVLEHSFDLVIVEWLASPCIYAYSYFYQLHL</sequence>
<name>A0ABQ8S7P1_PERAM</name>
<dbReference type="Proteomes" id="UP001148838">
    <property type="component" value="Unassembled WGS sequence"/>
</dbReference>
<proteinExistence type="predicted"/>
<feature type="chain" id="PRO_5047521656" evidence="1">
    <location>
        <begin position="20"/>
        <end position="152"/>
    </location>
</feature>
<dbReference type="EMBL" id="JAJSOF020000033">
    <property type="protein sequence ID" value="KAJ4429916.1"/>
    <property type="molecule type" value="Genomic_DNA"/>
</dbReference>
<feature type="signal peptide" evidence="1">
    <location>
        <begin position="1"/>
        <end position="19"/>
    </location>
</feature>
<keyword evidence="1" id="KW-0732">Signal</keyword>
<dbReference type="Gene3D" id="3.40.50.2000">
    <property type="entry name" value="Glycogen Phosphorylase B"/>
    <property type="match status" value="1"/>
</dbReference>
<comment type="caution">
    <text evidence="2">The sequence shown here is derived from an EMBL/GenBank/DDBJ whole genome shotgun (WGS) entry which is preliminary data.</text>
</comment>
<protein>
    <submittedName>
        <fullName evidence="2">Uncharacterized protein</fullName>
    </submittedName>
</protein>